<proteinExistence type="predicted"/>
<organism evidence="1 2">
    <name type="scientific">Jonesia denitrificans (strain ATCC 14870 / DSM 20603 / BCRC 15368 / CIP 55.134 / JCM 11481 / NBRC 15587 / NCTC 10816 / Prevot 55134)</name>
    <name type="common">Listeria denitrificans</name>
    <dbReference type="NCBI Taxonomy" id="471856"/>
    <lineage>
        <taxon>Bacteria</taxon>
        <taxon>Bacillati</taxon>
        <taxon>Actinomycetota</taxon>
        <taxon>Actinomycetes</taxon>
        <taxon>Micrococcales</taxon>
        <taxon>Jonesiaceae</taxon>
        <taxon>Jonesia</taxon>
    </lineage>
</organism>
<dbReference type="SUPFAM" id="SSF52833">
    <property type="entry name" value="Thioredoxin-like"/>
    <property type="match status" value="1"/>
</dbReference>
<evidence type="ECO:0000313" key="1">
    <source>
        <dbReference type="EMBL" id="ACV08181.1"/>
    </source>
</evidence>
<dbReference type="OrthoDB" id="8779161at2"/>
<dbReference type="STRING" id="471856.Jden_0517"/>
<reference evidence="1 2" key="1">
    <citation type="journal article" date="2009" name="Stand. Genomic Sci.">
        <title>Complete genome sequence of Jonesia denitrificans type strain (Prevot 55134).</title>
        <authorList>
            <person name="Pukall R."/>
            <person name="Gehrich-Schroter G."/>
            <person name="Lapidus A."/>
            <person name="Nolan M."/>
            <person name="Glavina Del Rio T."/>
            <person name="Lucas S."/>
            <person name="Chen F."/>
            <person name="Tice H."/>
            <person name="Pitluck S."/>
            <person name="Cheng J.F."/>
            <person name="Copeland A."/>
            <person name="Saunders E."/>
            <person name="Brettin T."/>
            <person name="Detter J.C."/>
            <person name="Bruce D."/>
            <person name="Goodwin L."/>
            <person name="Pati A."/>
            <person name="Ivanova N."/>
            <person name="Mavromatis K."/>
            <person name="Ovchinnikova G."/>
            <person name="Chen A."/>
            <person name="Palaniappan K."/>
            <person name="Land M."/>
            <person name="Hauser L."/>
            <person name="Chang Y.J."/>
            <person name="Jeffries C.D."/>
            <person name="Chain P."/>
            <person name="Goker M."/>
            <person name="Bristow J."/>
            <person name="Eisen J.A."/>
            <person name="Markowitz V."/>
            <person name="Hugenholtz P."/>
            <person name="Kyrpides N.C."/>
            <person name="Klenk H.P."/>
            <person name="Han C."/>
        </authorList>
    </citation>
    <scope>NUCLEOTIDE SEQUENCE [LARGE SCALE GENOMIC DNA]</scope>
    <source>
        <strain evidence="2">ATCC 14870 / DSM 20603 / BCRC 15368 / CIP 55.134 / JCM 11481 / NBRC 15587 / NCTC 10816 / Prevot 55134</strain>
    </source>
</reference>
<dbReference type="HOGENOM" id="CLU_125054_2_1_11"/>
<dbReference type="Gene3D" id="3.40.30.10">
    <property type="entry name" value="Glutaredoxin"/>
    <property type="match status" value="1"/>
</dbReference>
<dbReference type="InterPro" id="IPR008554">
    <property type="entry name" value="Glutaredoxin-like"/>
</dbReference>
<dbReference type="AlphaFoldDB" id="C7R0C2"/>
<dbReference type="eggNOG" id="COG0695">
    <property type="taxonomic scope" value="Bacteria"/>
</dbReference>
<dbReference type="RefSeq" id="WP_015770810.1">
    <property type="nucleotide sequence ID" value="NC_013174.1"/>
</dbReference>
<accession>C7R0C2</accession>
<dbReference type="Proteomes" id="UP000000628">
    <property type="component" value="Chromosome"/>
</dbReference>
<gene>
    <name evidence="1" type="ordered locus">Jden_0517</name>
</gene>
<dbReference type="KEGG" id="jde:Jden_0517"/>
<evidence type="ECO:0000313" key="2">
    <source>
        <dbReference type="Proteomes" id="UP000000628"/>
    </source>
</evidence>
<sequence>MAASDALVVLYSRSTCPLCDDARATVERVCRDVGATWTEILIDDSPSLIAAFGEYVPVVEVGGVQQGFWHIDSQRLRRAVERSQPGG</sequence>
<name>C7R0C2_JONDD</name>
<dbReference type="InterPro" id="IPR036249">
    <property type="entry name" value="Thioredoxin-like_sf"/>
</dbReference>
<dbReference type="EMBL" id="CP001706">
    <property type="protein sequence ID" value="ACV08181.1"/>
    <property type="molecule type" value="Genomic_DNA"/>
</dbReference>
<keyword evidence="2" id="KW-1185">Reference proteome</keyword>
<dbReference type="Pfam" id="PF05768">
    <property type="entry name" value="Glrx-like"/>
    <property type="match status" value="1"/>
</dbReference>
<protein>
    <submittedName>
        <fullName evidence="1">Glutaredoxin 2</fullName>
    </submittedName>
</protein>